<dbReference type="PANTHER" id="PTHR43794">
    <property type="entry name" value="AMINOHYDROLASE SSNA-RELATED"/>
    <property type="match status" value="1"/>
</dbReference>
<sequence>MCRDCSDASHVPSAEEQVDDCGRPVPRHLVSRRALLAGAGAAAVPLALGAAEAGAHGGGSKSRWRDWWERRGHGHGHGPGHGGGGSSKRGHYLIKGAALISVDPTIGTVPAADIEVKDGVIVAVGANLRARGAETIDASRMIAMPGMVETHYHMWSALGRNFVGDGFEYFPAKSATVAAYEPDDFYNSVSLGLAELASAGITTVNNWAHNVRGPDYADAELTAHRDARLRARYSYGHRDGQPATQPIDFADIERVRQEWFGPRSPLDGLVHLGVNLRGPSNPANFAIEMAWARERRIPVSVHSGQGPTTAVRAAELERQGYLGPDFLLCHNLPATPEDRAAMIRSGTPLSISPHSEMRLGTAGGFHDQLLKSVNDGVLTSLSFDASSIAPIDMFQSMGIAWNIGIPWIGTDTERLPPILFRHALAMATINGAKALGLDRQIGSITPGKRADLILIRQDDLNIAPAADVESAVVRVATPANVDTVLVDGRILKRDKQLVGFDVPQLVRDAAASAHAVRTRAGGRLTPASTRVPQF</sequence>
<dbReference type="PANTHER" id="PTHR43794:SF5">
    <property type="entry name" value="CHLOROHYDROLASE FAMILY PROTEIN"/>
    <property type="match status" value="1"/>
</dbReference>
<proteinExistence type="predicted"/>
<feature type="domain" description="Amidohydrolase-related" evidence="2">
    <location>
        <begin position="142"/>
        <end position="490"/>
    </location>
</feature>
<evidence type="ECO:0000256" key="1">
    <source>
        <dbReference type="SAM" id="MobiDB-lite"/>
    </source>
</evidence>
<dbReference type="Pfam" id="PF01979">
    <property type="entry name" value="Amidohydro_1"/>
    <property type="match status" value="1"/>
</dbReference>
<dbReference type="Proteomes" id="UP001284601">
    <property type="component" value="Unassembled WGS sequence"/>
</dbReference>
<dbReference type="InterPro" id="IPR050287">
    <property type="entry name" value="MTA/SAH_deaminase"/>
</dbReference>
<evidence type="ECO:0000313" key="4">
    <source>
        <dbReference type="Proteomes" id="UP001284601"/>
    </source>
</evidence>
<gene>
    <name evidence="3" type="ORF">R7226_02025</name>
</gene>
<dbReference type="InterPro" id="IPR006680">
    <property type="entry name" value="Amidohydro-rel"/>
</dbReference>
<dbReference type="InterPro" id="IPR006311">
    <property type="entry name" value="TAT_signal"/>
</dbReference>
<dbReference type="Gene3D" id="2.30.40.10">
    <property type="entry name" value="Urease, subunit C, domain 1"/>
    <property type="match status" value="1"/>
</dbReference>
<organism evidence="3 4">
    <name type="scientific">Conexibacter stalactiti</name>
    <dbReference type="NCBI Taxonomy" id="1940611"/>
    <lineage>
        <taxon>Bacteria</taxon>
        <taxon>Bacillati</taxon>
        <taxon>Actinomycetota</taxon>
        <taxon>Thermoleophilia</taxon>
        <taxon>Solirubrobacterales</taxon>
        <taxon>Conexibacteraceae</taxon>
        <taxon>Conexibacter</taxon>
    </lineage>
</organism>
<comment type="caution">
    <text evidence="3">The sequence shown here is derived from an EMBL/GenBank/DDBJ whole genome shotgun (WGS) entry which is preliminary data.</text>
</comment>
<dbReference type="SUPFAM" id="SSF51556">
    <property type="entry name" value="Metallo-dependent hydrolases"/>
    <property type="match status" value="1"/>
</dbReference>
<evidence type="ECO:0000313" key="3">
    <source>
        <dbReference type="EMBL" id="MDW5593097.1"/>
    </source>
</evidence>
<dbReference type="SUPFAM" id="SSF51338">
    <property type="entry name" value="Composite domain of metallo-dependent hydrolases"/>
    <property type="match status" value="2"/>
</dbReference>
<evidence type="ECO:0000259" key="2">
    <source>
        <dbReference type="Pfam" id="PF01979"/>
    </source>
</evidence>
<dbReference type="EMBL" id="JAWSTH010000002">
    <property type="protein sequence ID" value="MDW5593097.1"/>
    <property type="molecule type" value="Genomic_DNA"/>
</dbReference>
<dbReference type="RefSeq" id="WP_318595360.1">
    <property type="nucleotide sequence ID" value="NZ_JAWSTH010000002.1"/>
</dbReference>
<protein>
    <submittedName>
        <fullName evidence="3">Amidohydrolase family protein</fullName>
    </submittedName>
</protein>
<dbReference type="Gene3D" id="3.20.20.140">
    <property type="entry name" value="Metal-dependent hydrolases"/>
    <property type="match status" value="1"/>
</dbReference>
<reference evidence="3 4" key="2">
    <citation type="submission" date="2023-10" db="EMBL/GenBank/DDBJ databases">
        <authorList>
            <person name="Han X.F."/>
        </authorList>
    </citation>
    <scope>NUCLEOTIDE SEQUENCE [LARGE SCALE GENOMIC DNA]</scope>
    <source>
        <strain evidence="3 4">KCTC 39840</strain>
    </source>
</reference>
<name>A0ABU4HIK4_9ACTN</name>
<dbReference type="InterPro" id="IPR032466">
    <property type="entry name" value="Metal_Hydrolase"/>
</dbReference>
<dbReference type="PROSITE" id="PS51318">
    <property type="entry name" value="TAT"/>
    <property type="match status" value="1"/>
</dbReference>
<keyword evidence="4" id="KW-1185">Reference proteome</keyword>
<dbReference type="InterPro" id="IPR011059">
    <property type="entry name" value="Metal-dep_hydrolase_composite"/>
</dbReference>
<feature type="region of interest" description="Disordered" evidence="1">
    <location>
        <begin position="1"/>
        <end position="24"/>
    </location>
</feature>
<reference evidence="4" key="1">
    <citation type="submission" date="2023-07" db="EMBL/GenBank/DDBJ databases">
        <title>Conexibacter stalactiti sp. nov., isolated from stalactites in a lava cave and emended description of the genus Conexibacter.</title>
        <authorList>
            <person name="Lee S.D."/>
        </authorList>
    </citation>
    <scope>NUCLEOTIDE SEQUENCE [LARGE SCALE GENOMIC DNA]</scope>
    <source>
        <strain evidence="4">KCTC 39840</strain>
    </source>
</reference>
<accession>A0ABU4HIK4</accession>